<dbReference type="PANTHER" id="PTHR42855">
    <property type="entry name" value="ABC TRANSPORTER ATP-BINDING SUBUNIT"/>
    <property type="match status" value="1"/>
</dbReference>
<protein>
    <submittedName>
        <fullName evidence="6">ABC transporter-like domain protein</fullName>
    </submittedName>
</protein>
<dbReference type="InterPro" id="IPR003593">
    <property type="entry name" value="AAA+_ATPase"/>
</dbReference>
<gene>
    <name evidence="6" type="ORF">B1A_06478</name>
</gene>
<dbReference type="GO" id="GO:0005524">
    <property type="term" value="F:ATP binding"/>
    <property type="evidence" value="ECO:0007669"/>
    <property type="project" value="UniProtKB-KW"/>
</dbReference>
<dbReference type="InterPro" id="IPR051309">
    <property type="entry name" value="ABCF_ATPase"/>
</dbReference>
<evidence type="ECO:0000256" key="1">
    <source>
        <dbReference type="ARBA" id="ARBA00022737"/>
    </source>
</evidence>
<dbReference type="Pfam" id="PF12848">
    <property type="entry name" value="ABC_tran_Xtn"/>
    <property type="match status" value="1"/>
</dbReference>
<sequence length="565" mass="63695">TGKSTVLKIIAGLTALDEGELQRRTGLRLALLEQEPQLPPAPTLRESLIERARTLAHASSCTPEQLHGTDRERWQLHSRLAEYLQRLGLTGDESPQDCSGGERKRAALALALAGEPELLLLDEPTNHLDIDGIALLEEHVRRMPAALIVTHDRAFLDAVATRIVELDRGVIRSYLGNFAAYEVRRDQEAAAEDVARRRFEKFWQQEEVWIRKGVEARRTRNEGRVRRLEQLREQRTERRDRIGRIKLALDAGERSGRLVAELIGVGQTFSSRTLIEDFSTRILRGDRVGFIGPNGAGKSTLLRIILGTHTPERGSVRLGTNLQIAYFDQMREQLDPRATLAESISPGSDWITVAEERKHVITYLGDFLFPPHRAQSPVEMLSGGERNRLLLARLFARPANVLVLDEPTNDLDIDSLELLEQHLQDYPGTLLLVSHDRRFLDNIVTQTIAADGGGRWRSYVGGYSDWLRQRPPPQPQAPPPARSAVDPAPAKRTPKSGRLGYMEGRELAALPAQIEALEREQTEISTRMSQPDYHTLGPERARADGQRLQDIEAQLQRLYERWEAL</sequence>
<accession>T1BK08</accession>
<dbReference type="GO" id="GO:0016887">
    <property type="term" value="F:ATP hydrolysis activity"/>
    <property type="evidence" value="ECO:0007669"/>
    <property type="project" value="InterPro"/>
</dbReference>
<dbReference type="PROSITE" id="PS00211">
    <property type="entry name" value="ABC_TRANSPORTER_1"/>
    <property type="match status" value="2"/>
</dbReference>
<dbReference type="SUPFAM" id="SSF52540">
    <property type="entry name" value="P-loop containing nucleoside triphosphate hydrolases"/>
    <property type="match status" value="2"/>
</dbReference>
<dbReference type="InterPro" id="IPR017871">
    <property type="entry name" value="ABC_transporter-like_CS"/>
</dbReference>
<keyword evidence="1" id="KW-0677">Repeat</keyword>
<reference evidence="6" key="1">
    <citation type="submission" date="2013-08" db="EMBL/GenBank/DDBJ databases">
        <authorList>
            <person name="Mendez C."/>
            <person name="Richter M."/>
            <person name="Ferrer M."/>
            <person name="Sanchez J."/>
        </authorList>
    </citation>
    <scope>NUCLEOTIDE SEQUENCE</scope>
</reference>
<evidence type="ECO:0000256" key="3">
    <source>
        <dbReference type="ARBA" id="ARBA00022840"/>
    </source>
</evidence>
<name>T1BK08_9ZZZZ</name>
<evidence type="ECO:0000259" key="5">
    <source>
        <dbReference type="PROSITE" id="PS50893"/>
    </source>
</evidence>
<dbReference type="InterPro" id="IPR003439">
    <property type="entry name" value="ABC_transporter-like_ATP-bd"/>
</dbReference>
<keyword evidence="3" id="KW-0067">ATP-binding</keyword>
<dbReference type="EMBL" id="AUZX01004700">
    <property type="protein sequence ID" value="EQD70102.1"/>
    <property type="molecule type" value="Genomic_DNA"/>
</dbReference>
<evidence type="ECO:0000256" key="4">
    <source>
        <dbReference type="SAM" id="MobiDB-lite"/>
    </source>
</evidence>
<feature type="domain" description="ABC transporter" evidence="5">
    <location>
        <begin position="1"/>
        <end position="193"/>
    </location>
</feature>
<comment type="caution">
    <text evidence="6">The sequence shown here is derived from an EMBL/GenBank/DDBJ whole genome shotgun (WGS) entry which is preliminary data.</text>
</comment>
<keyword evidence="2" id="KW-0547">Nucleotide-binding</keyword>
<evidence type="ECO:0000313" key="6">
    <source>
        <dbReference type="EMBL" id="EQD70102.1"/>
    </source>
</evidence>
<dbReference type="PANTHER" id="PTHR42855:SF1">
    <property type="entry name" value="ABC TRANSPORTER DOMAIN-CONTAINING PROTEIN"/>
    <property type="match status" value="1"/>
</dbReference>
<proteinExistence type="predicted"/>
<dbReference type="CDD" id="cd03221">
    <property type="entry name" value="ABCF_EF-3"/>
    <property type="match status" value="1"/>
</dbReference>
<dbReference type="FunFam" id="3.40.50.300:FF:000309">
    <property type="entry name" value="ABC transporter ATP-binding protein"/>
    <property type="match status" value="1"/>
</dbReference>
<dbReference type="InterPro" id="IPR037118">
    <property type="entry name" value="Val-tRNA_synth_C_sf"/>
</dbReference>
<feature type="non-terminal residue" evidence="6">
    <location>
        <position position="565"/>
    </location>
</feature>
<dbReference type="FunFam" id="3.40.50.300:FF:000011">
    <property type="entry name" value="Putative ABC transporter ATP-binding component"/>
    <property type="match status" value="1"/>
</dbReference>
<dbReference type="PROSITE" id="PS50893">
    <property type="entry name" value="ABC_TRANSPORTER_2"/>
    <property type="match status" value="2"/>
</dbReference>
<dbReference type="Gene3D" id="3.40.50.300">
    <property type="entry name" value="P-loop containing nucleotide triphosphate hydrolases"/>
    <property type="match status" value="2"/>
</dbReference>
<feature type="domain" description="ABC transporter" evidence="5">
    <location>
        <begin position="260"/>
        <end position="477"/>
    </location>
</feature>
<feature type="region of interest" description="Disordered" evidence="4">
    <location>
        <begin position="467"/>
        <end position="498"/>
    </location>
</feature>
<dbReference type="Gene3D" id="1.10.287.380">
    <property type="entry name" value="Valyl-tRNA synthetase, C-terminal domain"/>
    <property type="match status" value="1"/>
</dbReference>
<dbReference type="Pfam" id="PF16326">
    <property type="entry name" value="ABC_tran_CTD"/>
    <property type="match status" value="1"/>
</dbReference>
<dbReference type="GO" id="GO:0003677">
    <property type="term" value="F:DNA binding"/>
    <property type="evidence" value="ECO:0007669"/>
    <property type="project" value="InterPro"/>
</dbReference>
<dbReference type="InterPro" id="IPR027417">
    <property type="entry name" value="P-loop_NTPase"/>
</dbReference>
<feature type="non-terminal residue" evidence="6">
    <location>
        <position position="1"/>
    </location>
</feature>
<feature type="compositionally biased region" description="Pro residues" evidence="4">
    <location>
        <begin position="470"/>
        <end position="481"/>
    </location>
</feature>
<evidence type="ECO:0000256" key="2">
    <source>
        <dbReference type="ARBA" id="ARBA00022741"/>
    </source>
</evidence>
<dbReference type="InterPro" id="IPR032781">
    <property type="entry name" value="ABC_tran_Xtn"/>
</dbReference>
<dbReference type="AlphaFoldDB" id="T1BK08"/>
<dbReference type="Pfam" id="PF00005">
    <property type="entry name" value="ABC_tran"/>
    <property type="match status" value="2"/>
</dbReference>
<organism evidence="6">
    <name type="scientific">mine drainage metagenome</name>
    <dbReference type="NCBI Taxonomy" id="410659"/>
    <lineage>
        <taxon>unclassified sequences</taxon>
        <taxon>metagenomes</taxon>
        <taxon>ecological metagenomes</taxon>
    </lineage>
</organism>
<reference evidence="6" key="2">
    <citation type="journal article" date="2014" name="ISME J.">
        <title>Microbial stratification in low pH oxic and suboxic macroscopic growths along an acid mine drainage.</title>
        <authorList>
            <person name="Mendez-Garcia C."/>
            <person name="Mesa V."/>
            <person name="Sprenger R.R."/>
            <person name="Richter M."/>
            <person name="Diez M.S."/>
            <person name="Solano J."/>
            <person name="Bargiela R."/>
            <person name="Golyshina O.V."/>
            <person name="Manteca A."/>
            <person name="Ramos J.L."/>
            <person name="Gallego J.R."/>
            <person name="Llorente I."/>
            <person name="Martins Dos Santos V.A."/>
            <person name="Jensen O.N."/>
            <person name="Pelaez A.I."/>
            <person name="Sanchez J."/>
            <person name="Ferrer M."/>
        </authorList>
    </citation>
    <scope>NUCLEOTIDE SEQUENCE</scope>
</reference>
<dbReference type="InterPro" id="IPR032524">
    <property type="entry name" value="ABC_tran_C"/>
</dbReference>
<dbReference type="SMART" id="SM00382">
    <property type="entry name" value="AAA"/>
    <property type="match status" value="2"/>
</dbReference>